<evidence type="ECO:0000256" key="5">
    <source>
        <dbReference type="ARBA" id="ARBA00022999"/>
    </source>
</evidence>
<dbReference type="SMART" id="SM00252">
    <property type="entry name" value="SH2"/>
    <property type="match status" value="1"/>
</dbReference>
<reference evidence="14" key="1">
    <citation type="submission" date="2025-08" db="UniProtKB">
        <authorList>
            <consortium name="Ensembl"/>
        </authorList>
    </citation>
    <scope>IDENTIFICATION</scope>
</reference>
<dbReference type="Pfam" id="PF00169">
    <property type="entry name" value="PH"/>
    <property type="match status" value="1"/>
</dbReference>
<dbReference type="GeneTree" id="ENSGT00910000144274"/>
<feature type="domain" description="PH" evidence="13">
    <location>
        <begin position="185"/>
        <end position="280"/>
    </location>
</feature>
<dbReference type="PANTHER" id="PTHR14336">
    <property type="entry name" value="TANDEM PH DOMAIN CONTAINING PROTEIN"/>
    <property type="match status" value="1"/>
</dbReference>
<evidence type="ECO:0000256" key="11">
    <source>
        <dbReference type="PROSITE-ProRule" id="PRU00191"/>
    </source>
</evidence>
<dbReference type="SUPFAM" id="SSF50729">
    <property type="entry name" value="PH domain-like"/>
    <property type="match status" value="1"/>
</dbReference>
<evidence type="ECO:0000256" key="8">
    <source>
        <dbReference type="ARBA" id="ARBA00072303"/>
    </source>
</evidence>
<dbReference type="GO" id="GO:0005737">
    <property type="term" value="C:cytoplasm"/>
    <property type="evidence" value="ECO:0007669"/>
    <property type="project" value="UniProtKB-SubCell"/>
</dbReference>
<comment type="function">
    <text evidence="7">May act as a B-cell-associated adapter that regulates B-cell antigen receptor (BCR)-signaling downstream of PI3K.</text>
</comment>
<dbReference type="FunFam" id="3.30.505.10:FF:000053">
    <property type="entry name" value="Dual adapter for phosphotyrosine and 3-phosphotyrosine and 3-phosphoinositide"/>
    <property type="match status" value="1"/>
</dbReference>
<keyword evidence="6" id="KW-0472">Membrane</keyword>
<dbReference type="Pfam" id="PF00017">
    <property type="entry name" value="SH2"/>
    <property type="match status" value="1"/>
</dbReference>
<proteinExistence type="predicted"/>
<keyword evidence="4" id="KW-0597">Phosphoprotein</keyword>
<dbReference type="PROSITE" id="PS50001">
    <property type="entry name" value="SH2"/>
    <property type="match status" value="1"/>
</dbReference>
<dbReference type="Gene3D" id="2.30.29.30">
    <property type="entry name" value="Pleckstrin-homology domain (PH domain)/Phosphotyrosine-binding domain (PTB)"/>
    <property type="match status" value="1"/>
</dbReference>
<dbReference type="PRINTS" id="PR00401">
    <property type="entry name" value="SH2DOMAIN"/>
</dbReference>
<dbReference type="InterPro" id="IPR036860">
    <property type="entry name" value="SH2_dom_sf"/>
</dbReference>
<name>A0A8C1I3U6_CYPCA</name>
<keyword evidence="3" id="KW-0963">Cytoplasm</keyword>
<dbReference type="InterPro" id="IPR000980">
    <property type="entry name" value="SH2"/>
</dbReference>
<dbReference type="SMART" id="SM00233">
    <property type="entry name" value="PH"/>
    <property type="match status" value="1"/>
</dbReference>
<evidence type="ECO:0000313" key="15">
    <source>
        <dbReference type="Proteomes" id="UP001108240"/>
    </source>
</evidence>
<evidence type="ECO:0000256" key="1">
    <source>
        <dbReference type="ARBA" id="ARBA00004170"/>
    </source>
</evidence>
<dbReference type="InterPro" id="IPR011993">
    <property type="entry name" value="PH-like_dom_sf"/>
</dbReference>
<keyword evidence="5 11" id="KW-0727">SH2 domain</keyword>
<dbReference type="InterPro" id="IPR001849">
    <property type="entry name" value="PH_domain"/>
</dbReference>
<dbReference type="AlphaFoldDB" id="A0A8C1I3U6"/>
<comment type="subcellular location">
    <subcellularLocation>
        <location evidence="2">Cytoplasm</location>
    </subcellularLocation>
    <subcellularLocation>
        <location evidence="1">Membrane</location>
        <topology evidence="1">Peripheral membrane protein</topology>
    </subcellularLocation>
</comment>
<feature type="domain" description="SH2" evidence="12">
    <location>
        <begin position="56"/>
        <end position="150"/>
    </location>
</feature>
<dbReference type="PROSITE" id="PS50003">
    <property type="entry name" value="PH_DOMAIN"/>
    <property type="match status" value="1"/>
</dbReference>
<evidence type="ECO:0000256" key="2">
    <source>
        <dbReference type="ARBA" id="ARBA00004496"/>
    </source>
</evidence>
<dbReference type="GO" id="GO:0016020">
    <property type="term" value="C:membrane"/>
    <property type="evidence" value="ECO:0007669"/>
    <property type="project" value="UniProtKB-SubCell"/>
</dbReference>
<dbReference type="SUPFAM" id="SSF55550">
    <property type="entry name" value="SH2 domain"/>
    <property type="match status" value="1"/>
</dbReference>
<dbReference type="InterPro" id="IPR051707">
    <property type="entry name" value="PI-Interact_SigTrans_Reg"/>
</dbReference>
<dbReference type="InterPro" id="IPR035843">
    <property type="entry name" value="DAPP1_SH2"/>
</dbReference>
<keyword evidence="15" id="KW-1185">Reference proteome</keyword>
<evidence type="ECO:0000256" key="10">
    <source>
        <dbReference type="ARBA" id="ARBA00082458"/>
    </source>
</evidence>
<evidence type="ECO:0000259" key="12">
    <source>
        <dbReference type="PROSITE" id="PS50001"/>
    </source>
</evidence>
<dbReference type="FunFam" id="2.30.29.30:FF:000229">
    <property type="entry name" value="Dual adapter for phosphotyrosine and 3-phosphotyrosine and 3-phosphoinositide"/>
    <property type="match status" value="1"/>
</dbReference>
<evidence type="ECO:0000256" key="7">
    <source>
        <dbReference type="ARBA" id="ARBA00055935"/>
    </source>
</evidence>
<organism evidence="14 15">
    <name type="scientific">Cyprinus carpio carpio</name>
    <dbReference type="NCBI Taxonomy" id="630221"/>
    <lineage>
        <taxon>Eukaryota</taxon>
        <taxon>Metazoa</taxon>
        <taxon>Chordata</taxon>
        <taxon>Craniata</taxon>
        <taxon>Vertebrata</taxon>
        <taxon>Euteleostomi</taxon>
        <taxon>Actinopterygii</taxon>
        <taxon>Neopterygii</taxon>
        <taxon>Teleostei</taxon>
        <taxon>Ostariophysi</taxon>
        <taxon>Cypriniformes</taxon>
        <taxon>Cyprinidae</taxon>
        <taxon>Cyprininae</taxon>
        <taxon>Cyprinus</taxon>
    </lineage>
</organism>
<evidence type="ECO:0000256" key="4">
    <source>
        <dbReference type="ARBA" id="ARBA00022553"/>
    </source>
</evidence>
<dbReference type="Gene3D" id="3.30.505.10">
    <property type="entry name" value="SH2 domain"/>
    <property type="match status" value="1"/>
</dbReference>
<reference evidence="14" key="2">
    <citation type="submission" date="2025-09" db="UniProtKB">
        <authorList>
            <consortium name="Ensembl"/>
        </authorList>
    </citation>
    <scope>IDENTIFICATION</scope>
</reference>
<dbReference type="CDD" id="cd10355">
    <property type="entry name" value="SH2_DAPP1_BAM32_like"/>
    <property type="match status" value="1"/>
</dbReference>
<dbReference type="PANTHER" id="PTHR14336:SF15">
    <property type="entry name" value="DUAL ADAPTER FOR PHOSPHOTYROSINE AND 3-PHOSPHOTYROSINE AND 3-PHOSPHOINOSITIDE"/>
    <property type="match status" value="1"/>
</dbReference>
<evidence type="ECO:0000256" key="3">
    <source>
        <dbReference type="ARBA" id="ARBA00022490"/>
    </source>
</evidence>
<dbReference type="CDD" id="cd10573">
    <property type="entry name" value="PH_DAPP1"/>
    <property type="match status" value="1"/>
</dbReference>
<evidence type="ECO:0000259" key="13">
    <source>
        <dbReference type="PROSITE" id="PS50003"/>
    </source>
</evidence>
<protein>
    <recommendedName>
        <fullName evidence="8">Dual adapter for phosphotyrosine and 3-phosphotyrosine and 3-phosphoinositide</fullName>
    </recommendedName>
    <alternativeName>
        <fullName evidence="9">B lymphocyte adapter protein Bam32</fullName>
    </alternativeName>
    <alternativeName>
        <fullName evidence="10">B-cell adapter molecule of 32 kDa</fullName>
    </alternativeName>
</protein>
<evidence type="ECO:0000313" key="14">
    <source>
        <dbReference type="Ensembl" id="ENSCCRP00000095679.2"/>
    </source>
</evidence>
<sequence length="286" mass="32956">QTLSLSEGLTVTQRRTETCSSHCRPQHECQLNTEQRGRPRRAGVSQIPISKKAVCWYHYDLSRHAAEALLLSNGVDGNFLLRNSNKGLDCFALSVRAKDSVKHFHVRRQFGKYSFGFNEFPSLQDFCSHLANQPLLGSDTGNLIVLRFPYPRQVEEPSIYETVCVHTAMQTGRHENDLVPNAPALGTKEGYLVKQGAIIKNWKQRWFTLNRNELKYFKDKMFVEPIRTLNLTECSAVQFDYSQERVNCFCLVFPERTFYLCAKSGAEADEWIKILRWKLSQIKKGR</sequence>
<dbReference type="OMA" id="ALGWYHD"/>
<evidence type="ECO:0000256" key="6">
    <source>
        <dbReference type="ARBA" id="ARBA00023136"/>
    </source>
</evidence>
<dbReference type="Proteomes" id="UP001108240">
    <property type="component" value="Unplaced"/>
</dbReference>
<evidence type="ECO:0000256" key="9">
    <source>
        <dbReference type="ARBA" id="ARBA00080031"/>
    </source>
</evidence>
<dbReference type="Ensembl" id="ENSCCRT00000103846.2">
    <property type="protein sequence ID" value="ENSCCRP00000095679.2"/>
    <property type="gene ID" value="ENSCCRG00000004657.2"/>
</dbReference>
<accession>A0A8C1I3U6</accession>